<keyword evidence="1" id="KW-1133">Transmembrane helix</keyword>
<evidence type="ECO:0000256" key="1">
    <source>
        <dbReference type="SAM" id="Phobius"/>
    </source>
</evidence>
<dbReference type="EMBL" id="BAAANQ010000004">
    <property type="protein sequence ID" value="GAA2053300.1"/>
    <property type="molecule type" value="Genomic_DNA"/>
</dbReference>
<reference evidence="3" key="1">
    <citation type="journal article" date="2019" name="Int. J. Syst. Evol. Microbiol.">
        <title>The Global Catalogue of Microorganisms (GCM) 10K type strain sequencing project: providing services to taxonomists for standard genome sequencing and annotation.</title>
        <authorList>
            <consortium name="The Broad Institute Genomics Platform"/>
            <consortium name="The Broad Institute Genome Sequencing Center for Infectious Disease"/>
            <person name="Wu L."/>
            <person name="Ma J."/>
        </authorList>
    </citation>
    <scope>NUCLEOTIDE SEQUENCE [LARGE SCALE GENOMIC DNA]</scope>
    <source>
        <strain evidence="3">JCM 14549</strain>
    </source>
</reference>
<feature type="transmembrane region" description="Helical" evidence="1">
    <location>
        <begin position="28"/>
        <end position="48"/>
    </location>
</feature>
<proteinExistence type="predicted"/>
<dbReference type="Proteomes" id="UP001403094">
    <property type="component" value="Unassembled WGS sequence"/>
</dbReference>
<accession>A0ABP5GSZ1</accession>
<comment type="caution">
    <text evidence="2">The sequence shown here is derived from an EMBL/GenBank/DDBJ whole genome shotgun (WGS) entry which is preliminary data.</text>
</comment>
<sequence>MLHTTSSLAAEPAAVMPATSPGVMDGEILGSLGAGGAALALTVVLVLGMKAAGKGRQLPWIAVLILSMVAATCYAAAGGLWSLPADLLGSLLGAIGVGGGDGPLGNVGMGAICICVAAWIYWKQMSLKGLAIAGFVMAYVAGRAGGIWGVGADVIEQAAATLGV</sequence>
<dbReference type="RefSeq" id="WP_176128378.1">
    <property type="nucleotide sequence ID" value="NZ_BAAANQ010000004.1"/>
</dbReference>
<organism evidence="2 3">
    <name type="scientific">Streptomyces cheonanensis</name>
    <dbReference type="NCBI Taxonomy" id="312720"/>
    <lineage>
        <taxon>Bacteria</taxon>
        <taxon>Bacillati</taxon>
        <taxon>Actinomycetota</taxon>
        <taxon>Actinomycetes</taxon>
        <taxon>Kitasatosporales</taxon>
        <taxon>Streptomycetaceae</taxon>
        <taxon>Streptomyces</taxon>
    </lineage>
</organism>
<keyword evidence="1" id="KW-0472">Membrane</keyword>
<protein>
    <submittedName>
        <fullName evidence="2">Uncharacterized protein</fullName>
    </submittedName>
</protein>
<feature type="transmembrane region" description="Helical" evidence="1">
    <location>
        <begin position="60"/>
        <end position="83"/>
    </location>
</feature>
<feature type="transmembrane region" description="Helical" evidence="1">
    <location>
        <begin position="103"/>
        <end position="122"/>
    </location>
</feature>
<name>A0ABP5GSZ1_9ACTN</name>
<evidence type="ECO:0000313" key="2">
    <source>
        <dbReference type="EMBL" id="GAA2053300.1"/>
    </source>
</evidence>
<evidence type="ECO:0000313" key="3">
    <source>
        <dbReference type="Proteomes" id="UP001403094"/>
    </source>
</evidence>
<keyword evidence="1" id="KW-0812">Transmembrane</keyword>
<keyword evidence="3" id="KW-1185">Reference proteome</keyword>
<gene>
    <name evidence="2" type="ORF">GCM10009757_28070</name>
</gene>